<name>A0ABV7WH59_9MICO</name>
<protein>
    <submittedName>
        <fullName evidence="2">Alpha-E domain-containing protein</fullName>
    </submittedName>
</protein>
<dbReference type="Proteomes" id="UP001595685">
    <property type="component" value="Unassembled WGS sequence"/>
</dbReference>
<evidence type="ECO:0000259" key="1">
    <source>
        <dbReference type="Pfam" id="PF04168"/>
    </source>
</evidence>
<dbReference type="Pfam" id="PF04168">
    <property type="entry name" value="Alpha-E"/>
    <property type="match status" value="1"/>
</dbReference>
<dbReference type="PANTHER" id="PTHR34595:SF7">
    <property type="entry name" value="SLL1039 PROTEIN"/>
    <property type="match status" value="1"/>
</dbReference>
<reference evidence="3" key="1">
    <citation type="journal article" date="2019" name="Int. J. Syst. Evol. Microbiol.">
        <title>The Global Catalogue of Microorganisms (GCM) 10K type strain sequencing project: providing services to taxonomists for standard genome sequencing and annotation.</title>
        <authorList>
            <consortium name="The Broad Institute Genomics Platform"/>
            <consortium name="The Broad Institute Genome Sequencing Center for Infectious Disease"/>
            <person name="Wu L."/>
            <person name="Ma J."/>
        </authorList>
    </citation>
    <scope>NUCLEOTIDE SEQUENCE [LARGE SCALE GENOMIC DNA]</scope>
    <source>
        <strain evidence="3">NCAIM B.02333</strain>
    </source>
</reference>
<proteinExistence type="predicted"/>
<dbReference type="InterPro" id="IPR051680">
    <property type="entry name" value="ATP-dep_Glu-Cys_Ligase-2"/>
</dbReference>
<dbReference type="PANTHER" id="PTHR34595">
    <property type="entry name" value="BLR5612 PROTEIN"/>
    <property type="match status" value="1"/>
</dbReference>
<keyword evidence="3" id="KW-1185">Reference proteome</keyword>
<sequence length="312" mass="34486">MLSRIAESLFWIGRYVERADDTARIVDAQVQRMLEDPWLDEADACSSLLAVMGASSGVPEGPVTRRTLLDVLAYDPVSPTSIAGSLAAARENARRAREVVSSEMWEALNTTYYAIPTRVRAASAHRFASWVRERAAVVTGIADSTMSRDAGYQFLVLGRSLERTDMTARLLATTVLEAGPSWQTVLHSCGAYEAFLRTYRGGRSGGRSDAQAAEFLLLDRLFPRSVVNALHTAERCLEQLEPDAGRVGYADDARRRLAWTRSQMEFRSPAELMDALVAEMEQVQQTASKVSDAVSRRYFPKGTGTEWVPEAI</sequence>
<feature type="domain" description="DUF403" evidence="1">
    <location>
        <begin position="1"/>
        <end position="299"/>
    </location>
</feature>
<dbReference type="RefSeq" id="WP_340292621.1">
    <property type="nucleotide sequence ID" value="NZ_JBBEOI010000078.1"/>
</dbReference>
<accession>A0ABV7WH59</accession>
<organism evidence="2 3">
    <name type="scientific">Aquipuribacter hungaricus</name>
    <dbReference type="NCBI Taxonomy" id="545624"/>
    <lineage>
        <taxon>Bacteria</taxon>
        <taxon>Bacillati</taxon>
        <taxon>Actinomycetota</taxon>
        <taxon>Actinomycetes</taxon>
        <taxon>Micrococcales</taxon>
        <taxon>Intrasporangiaceae</taxon>
        <taxon>Aquipuribacter</taxon>
    </lineage>
</organism>
<dbReference type="InterPro" id="IPR007296">
    <property type="entry name" value="DUF403"/>
</dbReference>
<gene>
    <name evidence="2" type="ORF">ACFOLH_05880</name>
</gene>
<dbReference type="EMBL" id="JBHRWW010000003">
    <property type="protein sequence ID" value="MFC3687868.1"/>
    <property type="molecule type" value="Genomic_DNA"/>
</dbReference>
<comment type="caution">
    <text evidence="2">The sequence shown here is derived from an EMBL/GenBank/DDBJ whole genome shotgun (WGS) entry which is preliminary data.</text>
</comment>
<evidence type="ECO:0000313" key="2">
    <source>
        <dbReference type="EMBL" id="MFC3687868.1"/>
    </source>
</evidence>
<evidence type="ECO:0000313" key="3">
    <source>
        <dbReference type="Proteomes" id="UP001595685"/>
    </source>
</evidence>